<dbReference type="RefSeq" id="WP_379749918.1">
    <property type="nucleotide sequence ID" value="NZ_JBHTCP010000038.1"/>
</dbReference>
<dbReference type="SUPFAM" id="SSF47406">
    <property type="entry name" value="SinR repressor dimerisation domain-like"/>
    <property type="match status" value="1"/>
</dbReference>
<accession>A0ABW2NS38</accession>
<dbReference type="EMBL" id="JBHTCP010000038">
    <property type="protein sequence ID" value="MFC7372386.1"/>
    <property type="molecule type" value="Genomic_DNA"/>
</dbReference>
<protein>
    <submittedName>
        <fullName evidence="2">Anti-repressor SinI family protein</fullName>
    </submittedName>
</protein>
<reference evidence="3" key="1">
    <citation type="journal article" date="2019" name="Int. J. Syst. Evol. Microbiol.">
        <title>The Global Catalogue of Microorganisms (GCM) 10K type strain sequencing project: providing services to taxonomists for standard genome sequencing and annotation.</title>
        <authorList>
            <consortium name="The Broad Institute Genomics Platform"/>
            <consortium name="The Broad Institute Genome Sequencing Center for Infectious Disease"/>
            <person name="Wu L."/>
            <person name="Ma J."/>
        </authorList>
    </citation>
    <scope>NUCLEOTIDE SEQUENCE [LARGE SCALE GENOMIC DNA]</scope>
    <source>
        <strain evidence="3">NBRC 106396</strain>
    </source>
</reference>
<keyword evidence="3" id="KW-1185">Reference proteome</keyword>
<evidence type="ECO:0000313" key="2">
    <source>
        <dbReference type="EMBL" id="MFC7372386.1"/>
    </source>
</evidence>
<evidence type="ECO:0000259" key="1">
    <source>
        <dbReference type="PROSITE" id="PS51500"/>
    </source>
</evidence>
<evidence type="ECO:0000313" key="3">
    <source>
        <dbReference type="Proteomes" id="UP001596549"/>
    </source>
</evidence>
<dbReference type="Proteomes" id="UP001596549">
    <property type="component" value="Unassembled WGS sequence"/>
</dbReference>
<sequence length="51" mass="5777">MTTLLADQLDGEWVELVMEAKELGLNIEEVRQFIQNTSCVTPPSLLEEQTI</sequence>
<feature type="domain" description="Sin" evidence="1">
    <location>
        <begin position="1"/>
        <end position="38"/>
    </location>
</feature>
<dbReference type="InterPro" id="IPR010981">
    <property type="entry name" value="SinR/SinI_dimer_dom"/>
</dbReference>
<gene>
    <name evidence="2" type="ORF">ACFQPF_11940</name>
</gene>
<dbReference type="Pfam" id="PF08671">
    <property type="entry name" value="SinI"/>
    <property type="match status" value="1"/>
</dbReference>
<organism evidence="2 3">
    <name type="scientific">Fictibacillus iocasae</name>
    <dbReference type="NCBI Taxonomy" id="2715437"/>
    <lineage>
        <taxon>Bacteria</taxon>
        <taxon>Bacillati</taxon>
        <taxon>Bacillota</taxon>
        <taxon>Bacilli</taxon>
        <taxon>Bacillales</taxon>
        <taxon>Fictibacillaceae</taxon>
        <taxon>Fictibacillus</taxon>
    </lineage>
</organism>
<dbReference type="InterPro" id="IPR036281">
    <property type="entry name" value="SinR/SinI_dimer_dom_sf"/>
</dbReference>
<comment type="caution">
    <text evidence="2">The sequence shown here is derived from an EMBL/GenBank/DDBJ whole genome shotgun (WGS) entry which is preliminary data.</text>
</comment>
<dbReference type="PROSITE" id="PS51500">
    <property type="entry name" value="SIN"/>
    <property type="match status" value="1"/>
</dbReference>
<proteinExistence type="predicted"/>
<name>A0ABW2NS38_9BACL</name>